<evidence type="ECO:0000313" key="2">
    <source>
        <dbReference type="EMBL" id="SDX04863.1"/>
    </source>
</evidence>
<proteinExistence type="predicted"/>
<keyword evidence="3" id="KW-1185">Reference proteome</keyword>
<dbReference type="STRING" id="1048340.SAMN05444487_10985"/>
<reference evidence="2 3" key="1">
    <citation type="submission" date="2016-10" db="EMBL/GenBank/DDBJ databases">
        <authorList>
            <person name="de Groot N.N."/>
        </authorList>
    </citation>
    <scope>NUCLEOTIDE SEQUENCE [LARGE SCALE GENOMIC DNA]</scope>
    <source>
        <strain evidence="2 3">DSM 45610</strain>
    </source>
</reference>
<accession>A0A1H2YI06</accession>
<dbReference type="EMBL" id="FNNQ01000009">
    <property type="protein sequence ID" value="SDX04863.1"/>
    <property type="molecule type" value="Genomic_DNA"/>
</dbReference>
<dbReference type="Proteomes" id="UP000198534">
    <property type="component" value="Unassembled WGS sequence"/>
</dbReference>
<name>A0A1H2YI06_9BACL</name>
<organism evidence="2 3">
    <name type="scientific">Marininema mesophilum</name>
    <dbReference type="NCBI Taxonomy" id="1048340"/>
    <lineage>
        <taxon>Bacteria</taxon>
        <taxon>Bacillati</taxon>
        <taxon>Bacillota</taxon>
        <taxon>Bacilli</taxon>
        <taxon>Bacillales</taxon>
        <taxon>Thermoactinomycetaceae</taxon>
        <taxon>Marininema</taxon>
    </lineage>
</organism>
<gene>
    <name evidence="2" type="ORF">SAMN05444487_10985</name>
</gene>
<feature type="domain" description="Immunity protein 30" evidence="1">
    <location>
        <begin position="32"/>
        <end position="127"/>
    </location>
</feature>
<evidence type="ECO:0000259" key="1">
    <source>
        <dbReference type="Pfam" id="PF15565"/>
    </source>
</evidence>
<protein>
    <submittedName>
        <fullName evidence="2">Immunity protein 30</fullName>
    </submittedName>
</protein>
<dbReference type="Pfam" id="PF15565">
    <property type="entry name" value="Imm30"/>
    <property type="match status" value="1"/>
</dbReference>
<dbReference type="InterPro" id="IPR029084">
    <property type="entry name" value="Imm30"/>
</dbReference>
<evidence type="ECO:0000313" key="3">
    <source>
        <dbReference type="Proteomes" id="UP000198534"/>
    </source>
</evidence>
<sequence>MYLEIGWPDFFKRGNEMIDSMDLIKELKDISLLETEDQCIKFEEIFAELYKRDDAKEYLEDLLEVFDDDVEAEEVMWSLLHYIETMPLHLLYKKILFKIEYLLNNAEYWTETIHYRMLNDDEAREVYKILFDDSNDQTKSLVKDLLNKIKNEDAVRFESKVDYVLGE</sequence>
<dbReference type="AlphaFoldDB" id="A0A1H2YI06"/>